<sequence>MKKTVLAALGVIATVGTVASIPPSDEPSKTTAASQLDTQVDQESSRDTFEYFLSGLGEINLPAVNDHFESYNQSQAAPLQIDEGLFQRFVDYKAALQSLDSPDFVTLTPAALQALHDRLLTLQQQFFSTEQQAQLFAEENQLRQLALTRLMLKQQADSEADFQTLWQQEIDRLPPDLKQSYHNARLLGALQQTYTLSPQARYLQQEALVGPEAADRLAKLSQQRQTFQDTLQQYLAHRDTILADPGFTVQEQAAEIRRLREASFPAHQHRRVIALESMQNQPRHQLN</sequence>
<evidence type="ECO:0000256" key="11">
    <source>
        <dbReference type="ARBA" id="ARBA00023136"/>
    </source>
</evidence>
<keyword evidence="5" id="KW-1003">Cell membrane</keyword>
<evidence type="ECO:0000256" key="5">
    <source>
        <dbReference type="ARBA" id="ARBA00022475"/>
    </source>
</evidence>
<keyword evidence="9" id="KW-1133">Transmembrane helix</keyword>
<proteinExistence type="inferred from homology"/>
<evidence type="ECO:0000256" key="12">
    <source>
        <dbReference type="ARBA" id="ARBA00023186"/>
    </source>
</evidence>
<keyword evidence="6" id="KW-0997">Cell inner membrane</keyword>
<reference evidence="16" key="1">
    <citation type="submission" date="2022-07" db="EMBL/GenBank/DDBJ databases">
        <title>Genome sequencing of Photobacterium atrarenae GJH2-4.</title>
        <authorList>
            <person name="Park S.-J."/>
        </authorList>
    </citation>
    <scope>NUCLEOTIDE SEQUENCE</scope>
    <source>
        <strain evidence="16">GJH2-4</strain>
    </source>
</reference>
<evidence type="ECO:0000313" key="17">
    <source>
        <dbReference type="Proteomes" id="UP001057998"/>
    </source>
</evidence>
<evidence type="ECO:0000256" key="15">
    <source>
        <dbReference type="ARBA" id="ARBA00033028"/>
    </source>
</evidence>
<organism evidence="16 17">
    <name type="scientific">Photobacterium atrarenae</name>
    <dbReference type="NCBI Taxonomy" id="865757"/>
    <lineage>
        <taxon>Bacteria</taxon>
        <taxon>Pseudomonadati</taxon>
        <taxon>Pseudomonadota</taxon>
        <taxon>Gammaproteobacteria</taxon>
        <taxon>Vibrionales</taxon>
        <taxon>Vibrionaceae</taxon>
        <taxon>Photobacterium</taxon>
    </lineage>
</organism>
<evidence type="ECO:0000256" key="7">
    <source>
        <dbReference type="ARBA" id="ARBA00022692"/>
    </source>
</evidence>
<dbReference type="InterPro" id="IPR004961">
    <property type="entry name" value="Lipase_chaperone"/>
</dbReference>
<evidence type="ECO:0000256" key="3">
    <source>
        <dbReference type="ARBA" id="ARBA00010358"/>
    </source>
</evidence>
<dbReference type="EMBL" id="CP101509">
    <property type="protein sequence ID" value="UTV30235.1"/>
    <property type="molecule type" value="Genomic_DNA"/>
</dbReference>
<evidence type="ECO:0000256" key="6">
    <source>
        <dbReference type="ARBA" id="ARBA00022519"/>
    </source>
</evidence>
<evidence type="ECO:0000313" key="16">
    <source>
        <dbReference type="EMBL" id="UTV30235.1"/>
    </source>
</evidence>
<keyword evidence="7" id="KW-0812">Transmembrane</keyword>
<evidence type="ECO:0000256" key="13">
    <source>
        <dbReference type="ARBA" id="ARBA00030948"/>
    </source>
</evidence>
<evidence type="ECO:0000256" key="9">
    <source>
        <dbReference type="ARBA" id="ARBA00022989"/>
    </source>
</evidence>
<evidence type="ECO:0000256" key="8">
    <source>
        <dbReference type="ARBA" id="ARBA00022963"/>
    </source>
</evidence>
<gene>
    <name evidence="16" type="ORF">NNL38_16770</name>
</gene>
<dbReference type="SUPFAM" id="SSF158855">
    <property type="entry name" value="Lipase chaperone-like"/>
    <property type="match status" value="1"/>
</dbReference>
<evidence type="ECO:0000256" key="14">
    <source>
        <dbReference type="ARBA" id="ARBA00031542"/>
    </source>
</evidence>
<keyword evidence="11" id="KW-0472">Membrane</keyword>
<keyword evidence="12" id="KW-0143">Chaperone</keyword>
<accession>A0ABY5GN52</accession>
<evidence type="ECO:0000256" key="10">
    <source>
        <dbReference type="ARBA" id="ARBA00023098"/>
    </source>
</evidence>
<comment type="similarity">
    <text evidence="3">Belongs to the lipase chaperone family.</text>
</comment>
<comment type="subcellular location">
    <subcellularLocation>
        <location evidence="2">Cell inner membrane</location>
        <topology evidence="2">Single-pass membrane protein</topology>
        <orientation evidence="2">Periplasmic side</orientation>
    </subcellularLocation>
</comment>
<keyword evidence="8" id="KW-0442">Lipid degradation</keyword>
<dbReference type="Pfam" id="PF03280">
    <property type="entry name" value="Lipase_chap"/>
    <property type="match status" value="1"/>
</dbReference>
<name>A0ABY5GN52_9GAMM</name>
<dbReference type="Proteomes" id="UP001057998">
    <property type="component" value="Chromosome 2"/>
</dbReference>
<keyword evidence="10" id="KW-0443">Lipid metabolism</keyword>
<evidence type="ECO:0000256" key="4">
    <source>
        <dbReference type="ARBA" id="ARBA00019692"/>
    </source>
</evidence>
<protein>
    <recommendedName>
        <fullName evidence="4">Lipase chaperone</fullName>
    </recommendedName>
    <alternativeName>
        <fullName evidence="15">Lipase foldase</fullName>
    </alternativeName>
    <alternativeName>
        <fullName evidence="13">Lipase helper protein</fullName>
    </alternativeName>
    <alternativeName>
        <fullName evidence="14">Lipase modulator</fullName>
    </alternativeName>
</protein>
<evidence type="ECO:0000256" key="2">
    <source>
        <dbReference type="ARBA" id="ARBA00004383"/>
    </source>
</evidence>
<evidence type="ECO:0000256" key="1">
    <source>
        <dbReference type="ARBA" id="ARBA00003280"/>
    </source>
</evidence>
<dbReference type="RefSeq" id="WP_255391579.1">
    <property type="nucleotide sequence ID" value="NZ_CP101509.1"/>
</dbReference>
<comment type="function">
    <text evidence="1">May be involved in the folding of the extracellular lipase during its passage through the periplasm.</text>
</comment>
<keyword evidence="17" id="KW-1185">Reference proteome</keyword>